<dbReference type="Proteomes" id="UP000486602">
    <property type="component" value="Unassembled WGS sequence"/>
</dbReference>
<dbReference type="Pfam" id="PF02494">
    <property type="entry name" value="HYR"/>
    <property type="match status" value="17"/>
</dbReference>
<comment type="caution">
    <text evidence="3">The sequence shown here is derived from an EMBL/GenBank/DDBJ whole genome shotgun (WGS) entry which is preliminary data.</text>
</comment>
<dbReference type="Pfam" id="PF13585">
    <property type="entry name" value="CHU_C"/>
    <property type="match status" value="1"/>
</dbReference>
<dbReference type="InterPro" id="IPR003410">
    <property type="entry name" value="HYR_dom"/>
</dbReference>
<organism evidence="3 4">
    <name type="scientific">Cryomorpha ignava</name>
    <dbReference type="NCBI Taxonomy" id="101383"/>
    <lineage>
        <taxon>Bacteria</taxon>
        <taxon>Pseudomonadati</taxon>
        <taxon>Bacteroidota</taxon>
        <taxon>Flavobacteriia</taxon>
        <taxon>Flavobacteriales</taxon>
        <taxon>Cryomorphaceae</taxon>
        <taxon>Cryomorpha</taxon>
    </lineage>
</organism>
<dbReference type="InterPro" id="IPR013783">
    <property type="entry name" value="Ig-like_fold"/>
</dbReference>
<dbReference type="RefSeq" id="WP_163284098.1">
    <property type="nucleotide sequence ID" value="NZ_JAAGVY010000008.1"/>
</dbReference>
<feature type="domain" description="HYR" evidence="2">
    <location>
        <begin position="1257"/>
        <end position="1340"/>
    </location>
</feature>
<feature type="domain" description="HYR" evidence="2">
    <location>
        <begin position="355"/>
        <end position="434"/>
    </location>
</feature>
<dbReference type="EMBL" id="JAAGVY010000008">
    <property type="protein sequence ID" value="NEN23161.1"/>
    <property type="molecule type" value="Genomic_DNA"/>
</dbReference>
<dbReference type="NCBIfam" id="TIGR04131">
    <property type="entry name" value="Bac_Flav_CTERM"/>
    <property type="match status" value="1"/>
</dbReference>
<feature type="domain" description="HYR" evidence="2">
    <location>
        <begin position="680"/>
        <end position="764"/>
    </location>
</feature>
<feature type="domain" description="HYR" evidence="2">
    <location>
        <begin position="847"/>
        <end position="926"/>
    </location>
</feature>
<feature type="domain" description="HYR" evidence="2">
    <location>
        <begin position="108"/>
        <end position="191"/>
    </location>
</feature>
<reference evidence="3 4" key="1">
    <citation type="submission" date="2020-02" db="EMBL/GenBank/DDBJ databases">
        <title>Out from the shadows clarifying the taxonomy of the family Cryomorphaceae and related taxa by utilizing the GTDB taxonomic framework.</title>
        <authorList>
            <person name="Bowman J.P."/>
        </authorList>
    </citation>
    <scope>NUCLEOTIDE SEQUENCE [LARGE SCALE GENOMIC DNA]</scope>
    <source>
        <strain evidence="3 4">QSSC 1-22</strain>
    </source>
</reference>
<accession>A0A7K3WQ62</accession>
<feature type="domain" description="HYR" evidence="2">
    <location>
        <begin position="600"/>
        <end position="679"/>
    </location>
</feature>
<keyword evidence="4" id="KW-1185">Reference proteome</keyword>
<feature type="domain" description="HYR" evidence="2">
    <location>
        <begin position="271"/>
        <end position="354"/>
    </location>
</feature>
<proteinExistence type="predicted"/>
<keyword evidence="1" id="KW-0677">Repeat</keyword>
<evidence type="ECO:0000313" key="3">
    <source>
        <dbReference type="EMBL" id="NEN23161.1"/>
    </source>
</evidence>
<feature type="domain" description="HYR" evidence="2">
    <location>
        <begin position="435"/>
        <end position="517"/>
    </location>
</feature>
<evidence type="ECO:0000313" key="4">
    <source>
        <dbReference type="Proteomes" id="UP000486602"/>
    </source>
</evidence>
<name>A0A7K3WQ62_9FLAO</name>
<dbReference type="PROSITE" id="PS50825">
    <property type="entry name" value="HYR"/>
    <property type="match status" value="15"/>
</dbReference>
<dbReference type="PANTHER" id="PTHR24273">
    <property type="entry name" value="FI04643P-RELATED"/>
    <property type="match status" value="1"/>
</dbReference>
<feature type="domain" description="HYR" evidence="2">
    <location>
        <begin position="192"/>
        <end position="270"/>
    </location>
</feature>
<feature type="domain" description="HYR" evidence="2">
    <location>
        <begin position="518"/>
        <end position="599"/>
    </location>
</feature>
<dbReference type="PANTHER" id="PTHR24273:SF32">
    <property type="entry name" value="HYALIN"/>
    <property type="match status" value="1"/>
</dbReference>
<dbReference type="Gene3D" id="2.60.40.10">
    <property type="entry name" value="Immunoglobulins"/>
    <property type="match status" value="1"/>
</dbReference>
<gene>
    <name evidence="3" type="ORF">G3O08_06570</name>
</gene>
<evidence type="ECO:0000256" key="1">
    <source>
        <dbReference type="ARBA" id="ARBA00022737"/>
    </source>
</evidence>
<feature type="domain" description="HYR" evidence="2">
    <location>
        <begin position="1341"/>
        <end position="1416"/>
    </location>
</feature>
<dbReference type="InterPro" id="IPR026341">
    <property type="entry name" value="T9SS_type_B"/>
</dbReference>
<feature type="domain" description="HYR" evidence="2">
    <location>
        <begin position="1092"/>
        <end position="1175"/>
    </location>
</feature>
<protein>
    <submittedName>
        <fullName evidence="3">HYR domain-containing protein</fullName>
    </submittedName>
</protein>
<feature type="domain" description="HYR" evidence="2">
    <location>
        <begin position="765"/>
        <end position="846"/>
    </location>
</feature>
<feature type="domain" description="HYR" evidence="2">
    <location>
        <begin position="1012"/>
        <end position="1091"/>
    </location>
</feature>
<evidence type="ECO:0000259" key="2">
    <source>
        <dbReference type="PROSITE" id="PS50825"/>
    </source>
</evidence>
<feature type="domain" description="HYR" evidence="2">
    <location>
        <begin position="927"/>
        <end position="1011"/>
    </location>
</feature>
<sequence length="1666" mass="171603">MKKSTPAFLLHKHILILFGFFLYFGTLHAQVSIICPTDIVQNNDPLECGAIVNYTPPTGTGSGTNITTTRIAGPASGSFFDVGTTEIIFEVTNDEGAQNQCAFYITVNDTENPVFQCPADFSVNANATTCSVVVTFALPVATDNCGIFAIYQFAGLPSGSSFTVGEHFLDFTAFDLEGNQAFCRVILTVLDVSDPIITCPADITVSASASCDAVVNYTAPVGTDGCSSVNTALTAGIGSGGSFPLGTTIESYTVTDAYGNTASCSFNVNVVDNTPPVINCPPNITINIGATGCSEIATYDMPTATDNCGPITITQTQGLPSGSTFPSGYNVQKFTATDAAGNTAICQFTIFIQETVPPVISCPADIVVSNDPGECGAVVNYPAVVSSDNCLDANTDLIGGLASGSNFPLGATLITYEVRDNSDNAASCSFTVTVLDTEAPVFECLDIIVLAAPGTCDAEVLFSAPTVSDNCLLDNIVQTGGPISGSTFTLGSTPIEYTATDDAGNVQICTFNIIVTDDEAPEITCPADISFTIPGDACTTLLTYPDPVITDNCSVAGFTVISGPQSGDVVDAGIYTVEFEATDGSGNTATCSFNITIAETEDPIFVDCPGDLVFSSDAESVCEGIAIFDTPTASDCSDVTVAQTGGLPSGDVFPGGINPVEFTATDLFGNTAVCTFNIIIQQADPIAITCPENIIIAADAGTCEAVVIYDDPETNDSCNIATTTQTAGLPSGSLFPEGETTVAYEITDLAGNTATCSFTITIVDEEAPEITCPADISFTISNDECTTLLTYADPVMTDNCAVGGYTLISGPASGDVVNAGIYTVEFEGTDLAGNTASCSFEITIAETENPVFVDCPGDLVFPTDPGIACTGIAIFDTPTASDCSDVVVTQTGGLPSGDVFPAGTNPVEFTATDQFGNTAVCTFNIILQPSDPIAITCTDDIVTPADAGTCEALVNYDAPTTNDSCNIATVTQTAGLPSGAVFPEGETTITYEITDLAGNSATCSFTVTVVDEEAPEVTCPADILVNIPDGDCAAVVAYGVPVATDNCALSDLSLTAGLASGESFPAGINTVTFTATDAAGNTTSCSFTVSIIEAVPPTITCPVDIIIDNDPGICGAVVDYTAPEGDDNCGGAATALTAGLAPGSEFPVGITVVTYTVTDLSGNQTSCSFNVTVNDTELPVFDCPENVAVNSAPDICGAVYNFALPEATDNCTDILIVSQTGGPTTGSTLALGETAFEFTTQDDAGNTATCSYTVTVVDATAPVFTNCPTDSTLYLAPGSCTVVADYGNPLASDNCNVTVSQTAGPSNGASLNPGSYAYEITATDNAGNSTLCTFTFTVLDTIAPVIICPADFETCDLVPEFDLPTATDNCEIAAIVQIGGPAAGATFPEGENTLTFVAADVNGNTDTCSFKIMVLENAPTANAGADETLCDETFTTLTGNDPEGAAAEWTLVEGSGIIDSPNSAQTAVSGLGAGTNQFVYALDPETGCDVKTDTVTIFVEIGVSVIASADKLIMFGSSTTLSASPSPEGGTYNWSPPVGLSCTDCDRPVAMPGETTPYYVTYTSVMGCQATDSVLIRVFKELPNTITPDGDGANDVWNIPEIEKYPDAHVVIYNRWGNSVYESTGYRDPWDGTNDGKDLPTGSYYYILDFKTAGMDNLNGTVNIIR</sequence>